<keyword evidence="1 4" id="KW-0963">Cytoplasm</keyword>
<evidence type="ECO:0000256" key="2">
    <source>
        <dbReference type="ARBA" id="ARBA00023135"/>
    </source>
</evidence>
<comment type="similarity">
    <text evidence="4">Belongs to the SRP19 family.</text>
</comment>
<sequence length="96" mass="10892">MRRRDRQVLWPSYFDADYSRRQGRRVPRTLASRGVKAEEVLQAAQDLGLNPALQGDAAHPSRPWLRGGAVQVEKSGSKTRVVRDLARRIRGNRGSR</sequence>
<keyword evidence="2 4" id="KW-0733">Signal recognition particle</keyword>
<dbReference type="Pfam" id="PF01922">
    <property type="entry name" value="SRP19"/>
    <property type="match status" value="1"/>
</dbReference>
<dbReference type="InterPro" id="IPR002778">
    <property type="entry name" value="Signal_recog_particle_SRP19"/>
</dbReference>
<dbReference type="InterPro" id="IPR036521">
    <property type="entry name" value="SRP19-like_sf"/>
</dbReference>
<feature type="region of interest" description="Disordered" evidence="5">
    <location>
        <begin position="51"/>
        <end position="79"/>
    </location>
</feature>
<comment type="subunit">
    <text evidence="4">Part of the signal recognition particle protein translocation system, which is composed of SRP and FtsY. Archaeal SRP consists of a 7S RNA molecule of 300 nucleotides and two protein subunits: SRP54 and SRP19.</text>
</comment>
<gene>
    <name evidence="4" type="primary">srp19</name>
    <name evidence="6" type="ORF">AC482_03840</name>
</gene>
<evidence type="ECO:0000313" key="7">
    <source>
        <dbReference type="Proteomes" id="UP000037210"/>
    </source>
</evidence>
<dbReference type="GO" id="GO:0008312">
    <property type="term" value="F:7S RNA binding"/>
    <property type="evidence" value="ECO:0007669"/>
    <property type="project" value="UniProtKB-UniRule"/>
</dbReference>
<dbReference type="GO" id="GO:0006614">
    <property type="term" value="P:SRP-dependent cotranslational protein targeting to membrane"/>
    <property type="evidence" value="ECO:0007669"/>
    <property type="project" value="InterPro"/>
</dbReference>
<reference evidence="6 7" key="1">
    <citation type="submission" date="2015-06" db="EMBL/GenBank/DDBJ databases">
        <title>New insights into the roles of widespread benthic archaea in carbon and nitrogen cycling.</title>
        <authorList>
            <person name="Lazar C.S."/>
            <person name="Baker B.J."/>
            <person name="Seitz K.W."/>
            <person name="Hyde A.S."/>
            <person name="Dick G.J."/>
            <person name="Hinrichs K.-U."/>
            <person name="Teske A.P."/>
        </authorList>
    </citation>
    <scope>NUCLEOTIDE SEQUENCE [LARGE SCALE GENOMIC DNA]</scope>
    <source>
        <strain evidence="6">DG-45</strain>
    </source>
</reference>
<dbReference type="Proteomes" id="UP000037210">
    <property type="component" value="Unassembled WGS sequence"/>
</dbReference>
<organism evidence="6 7">
    <name type="scientific">miscellaneous Crenarchaeota group-15 archaeon DG-45</name>
    <dbReference type="NCBI Taxonomy" id="1685127"/>
    <lineage>
        <taxon>Archaea</taxon>
        <taxon>Candidatus Bathyarchaeota</taxon>
        <taxon>MCG-15</taxon>
    </lineage>
</organism>
<evidence type="ECO:0000256" key="5">
    <source>
        <dbReference type="SAM" id="MobiDB-lite"/>
    </source>
</evidence>
<accession>A0A0M0BPJ2</accession>
<name>A0A0M0BPJ2_9ARCH</name>
<comment type="function">
    <text evidence="4">Involved in targeting and insertion of nascent membrane proteins into the cytoplasmic membrane. Binds directly to 7S RNA and mediates binding of the 54 kDa subunit of the SRP.</text>
</comment>
<keyword evidence="3 4" id="KW-0687">Ribonucleoprotein</keyword>
<protein>
    <recommendedName>
        <fullName evidence="4">Signal recognition particle 19 kDa protein</fullName>
        <shortName evidence="4">SRP19</shortName>
    </recommendedName>
</protein>
<dbReference type="EMBL" id="LFWZ01000031">
    <property type="protein sequence ID" value="KON30468.1"/>
    <property type="molecule type" value="Genomic_DNA"/>
</dbReference>
<proteinExistence type="inferred from homology"/>
<evidence type="ECO:0000256" key="4">
    <source>
        <dbReference type="HAMAP-Rule" id="MF_00305"/>
    </source>
</evidence>
<dbReference type="AlphaFoldDB" id="A0A0M0BPJ2"/>
<dbReference type="HAMAP" id="MF_00305">
    <property type="entry name" value="SRP19"/>
    <property type="match status" value="1"/>
</dbReference>
<evidence type="ECO:0000256" key="1">
    <source>
        <dbReference type="ARBA" id="ARBA00022490"/>
    </source>
</evidence>
<comment type="subcellular location">
    <subcellularLocation>
        <location evidence="4">Cytoplasm</location>
    </subcellularLocation>
</comment>
<dbReference type="InterPro" id="IPR022938">
    <property type="entry name" value="SRP19_arc-type"/>
</dbReference>
<keyword evidence="4" id="KW-0694">RNA-binding</keyword>
<comment type="caution">
    <text evidence="6">The sequence shown here is derived from an EMBL/GenBank/DDBJ whole genome shotgun (WGS) entry which is preliminary data.</text>
</comment>
<dbReference type="GO" id="GO:0048500">
    <property type="term" value="C:signal recognition particle"/>
    <property type="evidence" value="ECO:0007669"/>
    <property type="project" value="UniProtKB-UniRule"/>
</dbReference>
<dbReference type="SUPFAM" id="SSF69695">
    <property type="entry name" value="SRP19"/>
    <property type="match status" value="1"/>
</dbReference>
<evidence type="ECO:0000313" key="6">
    <source>
        <dbReference type="EMBL" id="KON30468.1"/>
    </source>
</evidence>
<evidence type="ECO:0000256" key="3">
    <source>
        <dbReference type="ARBA" id="ARBA00023274"/>
    </source>
</evidence>
<dbReference type="Gene3D" id="3.30.56.30">
    <property type="entry name" value="Signal recognition particle, SRP19-like subunit"/>
    <property type="match status" value="1"/>
</dbReference>